<gene>
    <name evidence="1" type="ORF">SAMN05216225_100539</name>
</gene>
<reference evidence="1 2" key="1">
    <citation type="submission" date="2016-11" db="EMBL/GenBank/DDBJ databases">
        <authorList>
            <person name="Jaros S."/>
            <person name="Januszkiewicz K."/>
            <person name="Wedrychowicz H."/>
        </authorList>
    </citation>
    <scope>NUCLEOTIDE SEQUENCE [LARGE SCALE GENOMIC DNA]</scope>
    <source>
        <strain evidence="1 2">IBRC-M 10683</strain>
    </source>
</reference>
<name>A0A1M5EIT0_9BACI</name>
<dbReference type="AlphaFoldDB" id="A0A1M5EIT0"/>
<sequence>MAKKDTKKLVEDHKGVAAVQNQLFESYQSGVVEDRLHNNRDIWTYNNRKN</sequence>
<evidence type="ECO:0000313" key="2">
    <source>
        <dbReference type="Proteomes" id="UP000183988"/>
    </source>
</evidence>
<dbReference type="Proteomes" id="UP000183988">
    <property type="component" value="Unassembled WGS sequence"/>
</dbReference>
<proteinExistence type="predicted"/>
<dbReference type="RefSeq" id="WP_200801018.1">
    <property type="nucleotide sequence ID" value="NZ_FQVW01000005.1"/>
</dbReference>
<protein>
    <submittedName>
        <fullName evidence="1">Uncharacterized protein</fullName>
    </submittedName>
</protein>
<accession>A0A1M5EIT0</accession>
<evidence type="ECO:0000313" key="1">
    <source>
        <dbReference type="EMBL" id="SHF79066.1"/>
    </source>
</evidence>
<keyword evidence="2" id="KW-1185">Reference proteome</keyword>
<dbReference type="STRING" id="930117.SAMN05216225_100539"/>
<organism evidence="1 2">
    <name type="scientific">Ornithinibacillus halophilus</name>
    <dbReference type="NCBI Taxonomy" id="930117"/>
    <lineage>
        <taxon>Bacteria</taxon>
        <taxon>Bacillati</taxon>
        <taxon>Bacillota</taxon>
        <taxon>Bacilli</taxon>
        <taxon>Bacillales</taxon>
        <taxon>Bacillaceae</taxon>
        <taxon>Ornithinibacillus</taxon>
    </lineage>
</organism>
<dbReference type="EMBL" id="FQVW01000005">
    <property type="protein sequence ID" value="SHF79066.1"/>
    <property type="molecule type" value="Genomic_DNA"/>
</dbReference>